<protein>
    <recommendedName>
        <fullName evidence="3">RING-type domain-containing protein</fullName>
    </recommendedName>
</protein>
<sequence length="334" mass="38076">MVCLYHLWNSSAIKMPNMSLINKFNALEETFGVESACYVNCPQCDEMQSTLPPMRMKMPKFCLLQLRAFCALYCHYLCSGKEFYHYIKDTFSNDAVKILSSILPQIHDGERRVALFLRWKREDCFIKTNCCGAILCFLCKSSGHNAGYSCESINSNGEIAQCPYCKLQLYKADGCDSVMYYCGYKFSWDEARIAFQFQFIPPKALKKLKLLVRWRIFPRQDKLFRSNLNISGAFSSAFALSDLILGLDNGQFVSSASPSFTYHAISKVYFTFDYKNALRLISFQLTPIQRNSGDVAASRVYFSRIFGGESKNEDIILINGASSPQLNNDMEISM</sequence>
<gene>
    <name evidence="1" type="ORF">THRCLA_10109</name>
</gene>
<dbReference type="EMBL" id="JNBS01003019">
    <property type="protein sequence ID" value="OQR88778.1"/>
    <property type="molecule type" value="Genomic_DNA"/>
</dbReference>
<evidence type="ECO:0000313" key="2">
    <source>
        <dbReference type="Proteomes" id="UP000243217"/>
    </source>
</evidence>
<dbReference type="AlphaFoldDB" id="A0A1V9YSS6"/>
<comment type="caution">
    <text evidence="1">The sequence shown here is derived from an EMBL/GenBank/DDBJ whole genome shotgun (WGS) entry which is preliminary data.</text>
</comment>
<evidence type="ECO:0008006" key="3">
    <source>
        <dbReference type="Google" id="ProtNLM"/>
    </source>
</evidence>
<reference evidence="1 2" key="1">
    <citation type="journal article" date="2014" name="Genome Biol. Evol.">
        <title>The secreted proteins of Achlya hypogyna and Thraustotheca clavata identify the ancestral oomycete secretome and reveal gene acquisitions by horizontal gene transfer.</title>
        <authorList>
            <person name="Misner I."/>
            <person name="Blouin N."/>
            <person name="Leonard G."/>
            <person name="Richards T.A."/>
            <person name="Lane C.E."/>
        </authorList>
    </citation>
    <scope>NUCLEOTIDE SEQUENCE [LARGE SCALE GENOMIC DNA]</scope>
    <source>
        <strain evidence="1 2">ATCC 34112</strain>
    </source>
</reference>
<proteinExistence type="predicted"/>
<accession>A0A1V9YSS6</accession>
<name>A0A1V9YSS6_9STRA</name>
<evidence type="ECO:0000313" key="1">
    <source>
        <dbReference type="EMBL" id="OQR88778.1"/>
    </source>
</evidence>
<dbReference type="Proteomes" id="UP000243217">
    <property type="component" value="Unassembled WGS sequence"/>
</dbReference>
<organism evidence="1 2">
    <name type="scientific">Thraustotheca clavata</name>
    <dbReference type="NCBI Taxonomy" id="74557"/>
    <lineage>
        <taxon>Eukaryota</taxon>
        <taxon>Sar</taxon>
        <taxon>Stramenopiles</taxon>
        <taxon>Oomycota</taxon>
        <taxon>Saprolegniomycetes</taxon>
        <taxon>Saprolegniales</taxon>
        <taxon>Achlyaceae</taxon>
        <taxon>Thraustotheca</taxon>
    </lineage>
</organism>
<keyword evidence="2" id="KW-1185">Reference proteome</keyword>